<organism evidence="1 2">
    <name type="scientific">Prymnesium parvum</name>
    <name type="common">Toxic golden alga</name>
    <dbReference type="NCBI Taxonomy" id="97485"/>
    <lineage>
        <taxon>Eukaryota</taxon>
        <taxon>Haptista</taxon>
        <taxon>Haptophyta</taxon>
        <taxon>Prymnesiophyceae</taxon>
        <taxon>Prymnesiales</taxon>
        <taxon>Prymnesiaceae</taxon>
        <taxon>Prymnesium</taxon>
    </lineage>
</organism>
<dbReference type="Proteomes" id="UP001515480">
    <property type="component" value="Unassembled WGS sequence"/>
</dbReference>
<protein>
    <recommendedName>
        <fullName evidence="3">Calmodulin-lysine N-methyltransferase</fullName>
    </recommendedName>
</protein>
<dbReference type="Gene3D" id="3.40.50.150">
    <property type="entry name" value="Vaccinia Virus protein VP39"/>
    <property type="match status" value="1"/>
</dbReference>
<dbReference type="CDD" id="cd02440">
    <property type="entry name" value="AdoMet_MTases"/>
    <property type="match status" value="1"/>
</dbReference>
<dbReference type="Pfam" id="PF10294">
    <property type="entry name" value="Methyltransf_16"/>
    <property type="match status" value="1"/>
</dbReference>
<name>A0AB34IIS8_PRYPA</name>
<accession>A0AB34IIS8</accession>
<evidence type="ECO:0000313" key="2">
    <source>
        <dbReference type="Proteomes" id="UP001515480"/>
    </source>
</evidence>
<dbReference type="InterPro" id="IPR029063">
    <property type="entry name" value="SAM-dependent_MTases_sf"/>
</dbReference>
<dbReference type="AlphaFoldDB" id="A0AB34IIS8"/>
<evidence type="ECO:0008006" key="3">
    <source>
        <dbReference type="Google" id="ProtNLM"/>
    </source>
</evidence>
<dbReference type="EMBL" id="JBGBPQ010000027">
    <property type="protein sequence ID" value="KAL1498791.1"/>
    <property type="molecule type" value="Genomic_DNA"/>
</dbReference>
<dbReference type="SUPFAM" id="SSF53335">
    <property type="entry name" value="S-adenosyl-L-methionine-dependent methyltransferases"/>
    <property type="match status" value="1"/>
</dbReference>
<comment type="caution">
    <text evidence="1">The sequence shown here is derived from an EMBL/GenBank/DDBJ whole genome shotgun (WGS) entry which is preliminary data.</text>
</comment>
<dbReference type="InterPro" id="IPR019410">
    <property type="entry name" value="Methyltransf_16"/>
</dbReference>
<sequence>MAYWLPPLRQPSNSCSPLIAPLLPPPALAVAQLDHALRELRRLLALRTELQRMEALVAAAAAAFASVDQPTALAAAAHRWRRDEEYGQGLVSDKRVASGEACADEQLLTPSALLPLLRRACAGGAASAALADSLGSLTAALAGHGAHLQLLGLPPPAPPLRLASEPAGRCTGLRLWPAARLAIGACAAGAGGVRLGGGAALELACGCGAVGVALGVLGAAPVWLTDADERPLALAAANAAANGVGGTTRVGRLDLFAEAEARPEGMPRVFELVVASDFLYDWSGAWEPALRAVARYLDVRSPAARAVCGFGIDGRRSEAARRAVEEFEKAARRGAAGLRVVASERVQDEEEGMLLLVLAPAVPEGVATTA</sequence>
<proteinExistence type="predicted"/>
<gene>
    <name evidence="1" type="ORF">AB1Y20_014098</name>
</gene>
<keyword evidence="2" id="KW-1185">Reference proteome</keyword>
<reference evidence="1 2" key="1">
    <citation type="journal article" date="2024" name="Science">
        <title>Giant polyketide synthase enzymes in the biosynthesis of giant marine polyether toxins.</title>
        <authorList>
            <person name="Fallon T.R."/>
            <person name="Shende V.V."/>
            <person name="Wierzbicki I.H."/>
            <person name="Pendleton A.L."/>
            <person name="Watervoot N.F."/>
            <person name="Auber R.P."/>
            <person name="Gonzalez D.J."/>
            <person name="Wisecaver J.H."/>
            <person name="Moore B.S."/>
        </authorList>
    </citation>
    <scope>NUCLEOTIDE SEQUENCE [LARGE SCALE GENOMIC DNA]</scope>
    <source>
        <strain evidence="1 2">12B1</strain>
    </source>
</reference>
<evidence type="ECO:0000313" key="1">
    <source>
        <dbReference type="EMBL" id="KAL1498791.1"/>
    </source>
</evidence>